<dbReference type="PANTHER" id="PTHR33735">
    <property type="entry name" value="EXPRESSED PROTEIN"/>
    <property type="match status" value="1"/>
</dbReference>
<evidence type="ECO:0000313" key="1">
    <source>
        <dbReference type="EMBL" id="OVA09278.1"/>
    </source>
</evidence>
<sequence>MSMKRSLAFHNFRNLFLVVTRYRSRIDRPIPDYCPDVPAPKHSFGTEVNQGLQLLYADHEVQNSESATKITRTNANNFQQPTPSRPKPDYPSWTRWIFGAILTLVLPFWKEKLNKLLKLEEEVEMVAEVVENVAETVERVAVVTEKLSSEVADKIPGDGKLKKAALLIERASTEATKDARIAEDIIHKVEELKQDVETLIEPHVFDRENFAGKKI</sequence>
<organism evidence="1 2">
    <name type="scientific">Macleaya cordata</name>
    <name type="common">Five-seeded plume-poppy</name>
    <name type="synonym">Bocconia cordata</name>
    <dbReference type="NCBI Taxonomy" id="56857"/>
    <lineage>
        <taxon>Eukaryota</taxon>
        <taxon>Viridiplantae</taxon>
        <taxon>Streptophyta</taxon>
        <taxon>Embryophyta</taxon>
        <taxon>Tracheophyta</taxon>
        <taxon>Spermatophyta</taxon>
        <taxon>Magnoliopsida</taxon>
        <taxon>Ranunculales</taxon>
        <taxon>Papaveraceae</taxon>
        <taxon>Papaveroideae</taxon>
        <taxon>Macleaya</taxon>
    </lineage>
</organism>
<protein>
    <submittedName>
        <fullName evidence="1">Uncharacterized protein</fullName>
    </submittedName>
</protein>
<dbReference type="Proteomes" id="UP000195402">
    <property type="component" value="Unassembled WGS sequence"/>
</dbReference>
<dbReference type="OrthoDB" id="783687at2759"/>
<dbReference type="FunCoup" id="A0A200QFK7">
    <property type="interactions" value="279"/>
</dbReference>
<gene>
    <name evidence="1" type="ORF">BVC80_8359g6</name>
</gene>
<reference evidence="1 2" key="1">
    <citation type="journal article" date="2017" name="Mol. Plant">
        <title>The Genome of Medicinal Plant Macleaya cordata Provides New Insights into Benzylisoquinoline Alkaloids Metabolism.</title>
        <authorList>
            <person name="Liu X."/>
            <person name="Liu Y."/>
            <person name="Huang P."/>
            <person name="Ma Y."/>
            <person name="Qing Z."/>
            <person name="Tang Q."/>
            <person name="Cao H."/>
            <person name="Cheng P."/>
            <person name="Zheng Y."/>
            <person name="Yuan Z."/>
            <person name="Zhou Y."/>
            <person name="Liu J."/>
            <person name="Tang Z."/>
            <person name="Zhuo Y."/>
            <person name="Zhang Y."/>
            <person name="Yu L."/>
            <person name="Huang J."/>
            <person name="Yang P."/>
            <person name="Peng Q."/>
            <person name="Zhang J."/>
            <person name="Jiang W."/>
            <person name="Zhang Z."/>
            <person name="Lin K."/>
            <person name="Ro D.K."/>
            <person name="Chen X."/>
            <person name="Xiong X."/>
            <person name="Shang Y."/>
            <person name="Huang S."/>
            <person name="Zeng J."/>
        </authorList>
    </citation>
    <scope>NUCLEOTIDE SEQUENCE [LARGE SCALE GENOMIC DNA]</scope>
    <source>
        <strain evidence="2">cv. BLH2017</strain>
        <tissue evidence="1">Root</tissue>
    </source>
</reference>
<comment type="caution">
    <text evidence="1">The sequence shown here is derived from an EMBL/GenBank/DDBJ whole genome shotgun (WGS) entry which is preliminary data.</text>
</comment>
<accession>A0A200QFK7</accession>
<dbReference type="OMA" id="YADHEVQ"/>
<dbReference type="STRING" id="56857.A0A200QFK7"/>
<evidence type="ECO:0000313" key="2">
    <source>
        <dbReference type="Proteomes" id="UP000195402"/>
    </source>
</evidence>
<dbReference type="InParanoid" id="A0A200QFK7"/>
<dbReference type="PANTHER" id="PTHR33735:SF10">
    <property type="entry name" value="EXPRESSED PROTEIN"/>
    <property type="match status" value="1"/>
</dbReference>
<proteinExistence type="predicted"/>
<name>A0A200QFK7_MACCD</name>
<dbReference type="EMBL" id="MVGT01002148">
    <property type="protein sequence ID" value="OVA09278.1"/>
    <property type="molecule type" value="Genomic_DNA"/>
</dbReference>
<dbReference type="AlphaFoldDB" id="A0A200QFK7"/>
<keyword evidence="2" id="KW-1185">Reference proteome</keyword>